<dbReference type="InterPro" id="IPR009016">
    <property type="entry name" value="Fe_hydrogenase"/>
</dbReference>
<dbReference type="Pfam" id="PF02256">
    <property type="entry name" value="Fe_hyd_SSU"/>
    <property type="match status" value="1"/>
</dbReference>
<dbReference type="Gene3D" id="3.30.70.20">
    <property type="match status" value="1"/>
</dbReference>
<dbReference type="EC" id="1.12.1.3" evidence="12"/>
<reference evidence="12 13" key="1">
    <citation type="submission" date="2015-12" db="EMBL/GenBank/DDBJ databases">
        <title>Draft genome of Thermovenabulum gondwanense isolated from a red thermophilic microbial mat colonisisng an outflow channel of a bore well.</title>
        <authorList>
            <person name="Patel B.K."/>
        </authorList>
    </citation>
    <scope>NUCLEOTIDE SEQUENCE [LARGE SCALE GENOMIC DNA]</scope>
    <source>
        <strain evidence="12 13">R270</strain>
    </source>
</reference>
<dbReference type="FunFam" id="3.30.70.20:FF:000035">
    <property type="entry name" value="Iron hydrogenase 1"/>
    <property type="match status" value="1"/>
</dbReference>
<keyword evidence="4" id="KW-0479">Metal-binding</keyword>
<dbReference type="GO" id="GO:0008901">
    <property type="term" value="F:ferredoxin hydrogenase activity"/>
    <property type="evidence" value="ECO:0007669"/>
    <property type="project" value="InterPro"/>
</dbReference>
<keyword evidence="6 12" id="KW-0560">Oxidoreductase</keyword>
<dbReference type="PROSITE" id="PS00641">
    <property type="entry name" value="COMPLEX1_75K_1"/>
    <property type="match status" value="1"/>
</dbReference>
<keyword evidence="5" id="KW-0677">Repeat</keyword>
<dbReference type="Pfam" id="PF10588">
    <property type="entry name" value="NADH-G_4Fe-4S_3"/>
    <property type="match status" value="1"/>
</dbReference>
<dbReference type="STRING" id="520767.ATZ99_01240"/>
<dbReference type="GO" id="GO:0051539">
    <property type="term" value="F:4 iron, 4 sulfur cluster binding"/>
    <property type="evidence" value="ECO:0007669"/>
    <property type="project" value="UniProtKB-KW"/>
</dbReference>
<name>A0A162MZY3_9FIRM</name>
<evidence type="ECO:0000259" key="9">
    <source>
        <dbReference type="PROSITE" id="PS51085"/>
    </source>
</evidence>
<keyword evidence="7" id="KW-0408">Iron</keyword>
<evidence type="ECO:0000256" key="4">
    <source>
        <dbReference type="ARBA" id="ARBA00022723"/>
    </source>
</evidence>
<dbReference type="SUPFAM" id="SSF53920">
    <property type="entry name" value="Fe-only hydrogenase"/>
    <property type="match status" value="1"/>
</dbReference>
<dbReference type="InterPro" id="IPR001041">
    <property type="entry name" value="2Fe-2S_ferredoxin-type"/>
</dbReference>
<dbReference type="InterPro" id="IPR003149">
    <property type="entry name" value="Fe_hydrogenase_ssu"/>
</dbReference>
<dbReference type="InterPro" id="IPR004108">
    <property type="entry name" value="Fe_hydrogenase_lsu_C"/>
</dbReference>
<dbReference type="SUPFAM" id="SSF54862">
    <property type="entry name" value="4Fe-4S ferredoxins"/>
    <property type="match status" value="1"/>
</dbReference>
<feature type="domain" description="2Fe-2S ferredoxin-type" evidence="9">
    <location>
        <begin position="1"/>
        <end position="78"/>
    </location>
</feature>
<protein>
    <submittedName>
        <fullName evidence="12">NADP-reducing hydrogenase subunit HndC</fullName>
        <ecNumber evidence="12">1.12.1.3</ecNumber>
    </submittedName>
</protein>
<dbReference type="EMBL" id="LOHZ01000015">
    <property type="protein sequence ID" value="KYO68615.1"/>
    <property type="molecule type" value="Genomic_DNA"/>
</dbReference>
<evidence type="ECO:0000256" key="3">
    <source>
        <dbReference type="ARBA" id="ARBA00022714"/>
    </source>
</evidence>
<dbReference type="GO" id="GO:0051537">
    <property type="term" value="F:2 iron, 2 sulfur cluster binding"/>
    <property type="evidence" value="ECO:0007669"/>
    <property type="project" value="UniProtKB-KW"/>
</dbReference>
<dbReference type="Gene3D" id="3.40.50.1780">
    <property type="match status" value="1"/>
</dbReference>
<evidence type="ECO:0000256" key="1">
    <source>
        <dbReference type="ARBA" id="ARBA00001966"/>
    </source>
</evidence>
<dbReference type="InterPro" id="IPR019574">
    <property type="entry name" value="NADH_UbQ_OxRdtase_Gsu_4Fe4S-bd"/>
</dbReference>
<feature type="domain" description="4Fe-4S ferredoxin-type" evidence="10">
    <location>
        <begin position="137"/>
        <end position="167"/>
    </location>
</feature>
<dbReference type="NCBIfam" id="NF040763">
    <property type="entry name" value="FeFe_hydrog_A6"/>
    <property type="match status" value="1"/>
</dbReference>
<evidence type="ECO:0000256" key="8">
    <source>
        <dbReference type="ARBA" id="ARBA00023014"/>
    </source>
</evidence>
<accession>A0A162MZY3</accession>
<dbReference type="GO" id="GO:0050583">
    <property type="term" value="F:hydrogen dehydrogenase (NADP+) activity"/>
    <property type="evidence" value="ECO:0007669"/>
    <property type="project" value="UniProtKB-EC"/>
</dbReference>
<dbReference type="InterPro" id="IPR013352">
    <property type="entry name" value="Fe_hydrogenase_subset"/>
</dbReference>
<keyword evidence="13" id="KW-1185">Reference proteome</keyword>
<dbReference type="InterPro" id="IPR017896">
    <property type="entry name" value="4Fe4S_Fe-S-bd"/>
</dbReference>
<dbReference type="Pfam" id="PF02906">
    <property type="entry name" value="Fe_hyd_lg_C"/>
    <property type="match status" value="1"/>
</dbReference>
<dbReference type="InterPro" id="IPR036991">
    <property type="entry name" value="Fe_hydrogenase_ssu_sf"/>
</dbReference>
<dbReference type="Pfam" id="PF22117">
    <property type="entry name" value="Fer4_Nqo3"/>
    <property type="match status" value="1"/>
</dbReference>
<dbReference type="PROSITE" id="PS51085">
    <property type="entry name" value="2FE2S_FER_2"/>
    <property type="match status" value="1"/>
</dbReference>
<evidence type="ECO:0000259" key="10">
    <source>
        <dbReference type="PROSITE" id="PS51379"/>
    </source>
</evidence>
<dbReference type="SMART" id="SM00902">
    <property type="entry name" value="Fe_hyd_SSU"/>
    <property type="match status" value="1"/>
</dbReference>
<dbReference type="FunFam" id="3.10.20.740:FF:000005">
    <property type="entry name" value="NADH:ubiquinone oxidoreductase subunit"/>
    <property type="match status" value="1"/>
</dbReference>
<evidence type="ECO:0000313" key="12">
    <source>
        <dbReference type="EMBL" id="KYO68615.1"/>
    </source>
</evidence>
<dbReference type="NCBIfam" id="TIGR02512">
    <property type="entry name" value="FeFe_hydrog_A"/>
    <property type="match status" value="1"/>
</dbReference>
<dbReference type="InterPro" id="IPR017900">
    <property type="entry name" value="4Fe4S_Fe_S_CS"/>
</dbReference>
<dbReference type="PATRIC" id="fig|520767.4.peg.131"/>
<dbReference type="CDD" id="cd00207">
    <property type="entry name" value="fer2"/>
    <property type="match status" value="1"/>
</dbReference>
<dbReference type="GO" id="GO:0016020">
    <property type="term" value="C:membrane"/>
    <property type="evidence" value="ECO:0007669"/>
    <property type="project" value="InterPro"/>
</dbReference>
<dbReference type="Pfam" id="PF13510">
    <property type="entry name" value="Fer2_4"/>
    <property type="match status" value="1"/>
</dbReference>
<dbReference type="InterPro" id="IPR050340">
    <property type="entry name" value="Cytosolic_Fe-S_CAF"/>
</dbReference>
<dbReference type="Gene3D" id="3.10.20.740">
    <property type="match status" value="1"/>
</dbReference>
<dbReference type="PROSITE" id="PS51839">
    <property type="entry name" value="4FE4S_HC3"/>
    <property type="match status" value="1"/>
</dbReference>
<dbReference type="Gene3D" id="3.40.950.10">
    <property type="entry name" value="Fe-only Hydrogenase (Larger Subunit), Chain L, domain 3"/>
    <property type="match status" value="1"/>
</dbReference>
<proteinExistence type="predicted"/>
<dbReference type="PANTHER" id="PTHR11615">
    <property type="entry name" value="NITRATE, FORMATE, IRON DEHYDROGENASE"/>
    <property type="match status" value="1"/>
</dbReference>
<dbReference type="InterPro" id="IPR036010">
    <property type="entry name" value="2Fe-2S_ferredoxin-like_sf"/>
</dbReference>
<dbReference type="PROSITE" id="PS51379">
    <property type="entry name" value="4FE4S_FER_2"/>
    <property type="match status" value="2"/>
</dbReference>
<gene>
    <name evidence="12" type="primary">hndD_1</name>
    <name evidence="12" type="ORF">ATZ99_01240</name>
</gene>
<evidence type="ECO:0000256" key="2">
    <source>
        <dbReference type="ARBA" id="ARBA00022485"/>
    </source>
</evidence>
<evidence type="ECO:0000313" key="13">
    <source>
        <dbReference type="Proteomes" id="UP000075737"/>
    </source>
</evidence>
<dbReference type="GO" id="GO:0008137">
    <property type="term" value="F:NADH dehydrogenase (ubiquinone) activity"/>
    <property type="evidence" value="ECO:0007669"/>
    <property type="project" value="InterPro"/>
</dbReference>
<evidence type="ECO:0000259" key="11">
    <source>
        <dbReference type="PROSITE" id="PS51839"/>
    </source>
</evidence>
<evidence type="ECO:0000256" key="6">
    <source>
        <dbReference type="ARBA" id="ARBA00023002"/>
    </source>
</evidence>
<dbReference type="PROSITE" id="PS00198">
    <property type="entry name" value="4FE4S_FER_1"/>
    <property type="match status" value="2"/>
</dbReference>
<evidence type="ECO:0000256" key="7">
    <source>
        <dbReference type="ARBA" id="ARBA00023004"/>
    </source>
</evidence>
<dbReference type="Gene3D" id="4.10.260.20">
    <property type="entry name" value="Iron hydrogenase, small subunit"/>
    <property type="match status" value="1"/>
</dbReference>
<dbReference type="SUPFAM" id="SSF54292">
    <property type="entry name" value="2Fe-2S ferredoxin-like"/>
    <property type="match status" value="1"/>
</dbReference>
<keyword evidence="3" id="KW-0001">2Fe-2S</keyword>
<comment type="cofactor">
    <cofactor evidence="1">
        <name>[4Fe-4S] cluster</name>
        <dbReference type="ChEBI" id="CHEBI:49883"/>
    </cofactor>
</comment>
<keyword evidence="8" id="KW-0411">Iron-sulfur</keyword>
<dbReference type="SMART" id="SM00929">
    <property type="entry name" value="NADH-G_4Fe-4S_3"/>
    <property type="match status" value="1"/>
</dbReference>
<dbReference type="GO" id="GO:0005506">
    <property type="term" value="F:iron ion binding"/>
    <property type="evidence" value="ECO:0007669"/>
    <property type="project" value="InterPro"/>
</dbReference>
<dbReference type="InterPro" id="IPR049830">
    <property type="entry name" value="HndD"/>
</dbReference>
<comment type="caution">
    <text evidence="12">The sequence shown here is derived from an EMBL/GenBank/DDBJ whole genome shotgun (WGS) entry which is preliminary data.</text>
</comment>
<dbReference type="GO" id="GO:0042773">
    <property type="term" value="P:ATP synthesis coupled electron transport"/>
    <property type="evidence" value="ECO:0007669"/>
    <property type="project" value="InterPro"/>
</dbReference>
<sequence length="576" mass="64073">MLNLTIDNINVHVEEGATILDAAKKAGIYIPTLCYREDLKPMGVCRLCVVEVKGAKNLQAACVTPASEGMIVKTNSPFIRKARKTILELILSNHPMECPACIRNGNCELQEMAYRLNITDIKYSGEKSIFNKDETTPAIVRDPNKCILCRRCVNVCGEIQGIGIIEPHHRGFNTSIDPPFNQGLSKMPCAQCGQCVLVCPTGALTERDDTDKVFDALSDPQKFVIAQTAPAVRVALGEAFGMEPGSIVTGQMVAALRKMGFYKIFDTNFTADLTIVEEASELVERLEQGGKMPLITSCSPGWIKFCEHFYPELLDNLSTCKSPQQMMGALIKTYYAAKNRIPPQKIVVVSIMPCTAKKFEAQRGEMVSSGYQDVDIVITTRELARMIREMNIDILKLKPEDYDFPLGISTGAGAIFGATGGVMEAALRTAYYFLTGEELKHIEIHPVRGMEGIKEVELEIKNFKIKAAVAHGLKNAKELMERIKKTEVQYHFVEVMACPGGCLGGGGQVIPTNDSIRLKRMKAIYDIDEGKNIRRSHENPAVLELYREYLGRPLSERCYQLLHTDYMQRPKILTRD</sequence>
<organism evidence="12 13">
    <name type="scientific">Thermovenabulum gondwanense</name>
    <dbReference type="NCBI Taxonomy" id="520767"/>
    <lineage>
        <taxon>Bacteria</taxon>
        <taxon>Bacillati</taxon>
        <taxon>Bacillota</taxon>
        <taxon>Clostridia</taxon>
        <taxon>Thermosediminibacterales</taxon>
        <taxon>Thermosediminibacteraceae</taxon>
        <taxon>Thermovenabulum</taxon>
    </lineage>
</organism>
<dbReference type="OrthoDB" id="9805142at2"/>
<dbReference type="InterPro" id="IPR054351">
    <property type="entry name" value="NADH_UbQ_OxRdtase_ferredoxin"/>
</dbReference>
<feature type="domain" description="4Fe-4S His(Cys)3-ligated-type" evidence="11">
    <location>
        <begin position="78"/>
        <end position="117"/>
    </location>
</feature>
<evidence type="ECO:0000256" key="5">
    <source>
        <dbReference type="ARBA" id="ARBA00022737"/>
    </source>
</evidence>
<dbReference type="AlphaFoldDB" id="A0A162MZY3"/>
<keyword evidence="2" id="KW-0004">4Fe-4S</keyword>
<dbReference type="InterPro" id="IPR000283">
    <property type="entry name" value="NADH_UbQ_OxRdtase_75kDa_su_CS"/>
</dbReference>
<feature type="domain" description="4Fe-4S ferredoxin-type" evidence="10">
    <location>
        <begin position="176"/>
        <end position="209"/>
    </location>
</feature>
<dbReference type="RefSeq" id="WP_068747321.1">
    <property type="nucleotide sequence ID" value="NZ_LOHZ01000015.1"/>
</dbReference>
<dbReference type="Proteomes" id="UP000075737">
    <property type="component" value="Unassembled WGS sequence"/>
</dbReference>